<sequence length="194" mass="20210">MSEPPHSPPPTQGWRPTPPPQGQPNRPPETRAWQPGPPPEGQPPPPPAHGAPNPPPGPPMGHPGPPPGWEPTAAITPPGNRGRFGGPKLRAALLSVLGVAVLAVALTGFWKPGFLRTAELDVHAAEDGVRQVLTDPTTGYGASDVTDVRCNDGKNPTIKADATFTCEATIAGTKRTVEVTFADEEGSYWVGSPS</sequence>
<keyword evidence="2" id="KW-0812">Transmembrane</keyword>
<accession>A0ABY3U053</accession>
<feature type="region of interest" description="Disordered" evidence="1">
    <location>
        <begin position="1"/>
        <end position="82"/>
    </location>
</feature>
<reference evidence="4" key="1">
    <citation type="submission" date="2022-08" db="EMBL/GenBank/DDBJ databases">
        <title>Complete genome sequence of 14 non-tuberculosis mycobacteria type-strains.</title>
        <authorList>
            <person name="Igarashi Y."/>
            <person name="Osugi A."/>
            <person name="Mitarai S."/>
        </authorList>
    </citation>
    <scope>NUCLEOTIDE SEQUENCE</scope>
    <source>
        <strain evidence="4">DSM 45575</strain>
    </source>
</reference>
<dbReference type="Proteomes" id="UP001055200">
    <property type="component" value="Chromosome"/>
</dbReference>
<evidence type="ECO:0000256" key="2">
    <source>
        <dbReference type="SAM" id="Phobius"/>
    </source>
</evidence>
<feature type="compositionally biased region" description="Pro residues" evidence="1">
    <location>
        <begin position="1"/>
        <end position="27"/>
    </location>
</feature>
<proteinExistence type="predicted"/>
<feature type="compositionally biased region" description="Pro residues" evidence="1">
    <location>
        <begin position="35"/>
        <end position="69"/>
    </location>
</feature>
<keyword evidence="2" id="KW-1133">Transmembrane helix</keyword>
<keyword evidence="2" id="KW-0472">Membrane</keyword>
<dbReference type="RefSeq" id="WP_240171595.1">
    <property type="nucleotide sequence ID" value="NZ_CP092365.1"/>
</dbReference>
<dbReference type="EMBL" id="CP092365">
    <property type="protein sequence ID" value="ULN53343.1"/>
    <property type="molecule type" value="Genomic_DNA"/>
</dbReference>
<feature type="domain" description="DUF4333" evidence="3">
    <location>
        <begin position="104"/>
        <end position="186"/>
    </location>
</feature>
<dbReference type="InterPro" id="IPR025637">
    <property type="entry name" value="DUF4333"/>
</dbReference>
<organism evidence="4 5">
    <name type="scientific">Mycolicibacillus parakoreensis</name>
    <dbReference type="NCBI Taxonomy" id="1069221"/>
    <lineage>
        <taxon>Bacteria</taxon>
        <taxon>Bacillati</taxon>
        <taxon>Actinomycetota</taxon>
        <taxon>Actinomycetes</taxon>
        <taxon>Mycobacteriales</taxon>
        <taxon>Mycobacteriaceae</taxon>
        <taxon>Mycolicibacillus</taxon>
    </lineage>
</organism>
<evidence type="ECO:0000313" key="5">
    <source>
        <dbReference type="Proteomes" id="UP001055200"/>
    </source>
</evidence>
<evidence type="ECO:0000259" key="3">
    <source>
        <dbReference type="Pfam" id="PF14230"/>
    </source>
</evidence>
<keyword evidence="5" id="KW-1185">Reference proteome</keyword>
<gene>
    <name evidence="4" type="ORF">MIU77_03055</name>
</gene>
<protein>
    <submittedName>
        <fullName evidence="4">DUF4333 domain-containing protein</fullName>
    </submittedName>
</protein>
<dbReference type="Pfam" id="PF14230">
    <property type="entry name" value="DUF4333"/>
    <property type="match status" value="1"/>
</dbReference>
<name>A0ABY3U053_9MYCO</name>
<evidence type="ECO:0000313" key="4">
    <source>
        <dbReference type="EMBL" id="ULN53343.1"/>
    </source>
</evidence>
<feature type="transmembrane region" description="Helical" evidence="2">
    <location>
        <begin position="91"/>
        <end position="110"/>
    </location>
</feature>
<evidence type="ECO:0000256" key="1">
    <source>
        <dbReference type="SAM" id="MobiDB-lite"/>
    </source>
</evidence>